<dbReference type="InterPro" id="IPR016181">
    <property type="entry name" value="Acyl_CoA_acyltransferase"/>
</dbReference>
<feature type="domain" description="N-acetyltransferase" evidence="1">
    <location>
        <begin position="4"/>
        <end position="136"/>
    </location>
</feature>
<sequence>MAAIEYSCDPARLDIAAIVRFLQQESAWARGESAGRICRALEHSLPFGAYAGLEQVGFARVITDRATFAYLSDVFVLPGWRGRGVGRGLMAAVLAHPDLQDLRHFLLVSREARPFYRTLGFAPLEAPERFMRLARPHVQYRPHP</sequence>
<dbReference type="InterPro" id="IPR053144">
    <property type="entry name" value="Acetyltransferase_Butenolide"/>
</dbReference>
<keyword evidence="2" id="KW-0808">Transferase</keyword>
<dbReference type="EMBL" id="CYHA01000001">
    <property type="protein sequence ID" value="CUA82042.1"/>
    <property type="molecule type" value="Genomic_DNA"/>
</dbReference>
<dbReference type="PROSITE" id="PS51186">
    <property type="entry name" value="GNAT"/>
    <property type="match status" value="1"/>
</dbReference>
<dbReference type="OrthoDB" id="3216107at2"/>
<dbReference type="GO" id="GO:0016747">
    <property type="term" value="F:acyltransferase activity, transferring groups other than amino-acyl groups"/>
    <property type="evidence" value="ECO:0007669"/>
    <property type="project" value="InterPro"/>
</dbReference>
<name>A0A0K6GU53_9NEIS</name>
<dbReference type="Pfam" id="PF13673">
    <property type="entry name" value="Acetyltransf_10"/>
    <property type="match status" value="1"/>
</dbReference>
<dbReference type="Proteomes" id="UP000243535">
    <property type="component" value="Unassembled WGS sequence"/>
</dbReference>
<keyword evidence="3" id="KW-1185">Reference proteome</keyword>
<evidence type="ECO:0000259" key="1">
    <source>
        <dbReference type="PROSITE" id="PS51186"/>
    </source>
</evidence>
<protein>
    <submittedName>
        <fullName evidence="2">Acetyltransferase (GNAT) domain</fullName>
    </submittedName>
</protein>
<dbReference type="PANTHER" id="PTHR43233:SF1">
    <property type="entry name" value="FAMILY N-ACETYLTRANSFERASE, PUTATIVE (AFU_ORTHOLOGUE AFUA_6G03350)-RELATED"/>
    <property type="match status" value="1"/>
</dbReference>
<organism evidence="2 3">
    <name type="scientific">Gulbenkiania indica</name>
    <dbReference type="NCBI Taxonomy" id="375574"/>
    <lineage>
        <taxon>Bacteria</taxon>
        <taxon>Pseudomonadati</taxon>
        <taxon>Pseudomonadota</taxon>
        <taxon>Betaproteobacteria</taxon>
        <taxon>Neisseriales</taxon>
        <taxon>Chromobacteriaceae</taxon>
        <taxon>Gulbenkiania</taxon>
    </lineage>
</organism>
<dbReference type="STRING" id="375574.GCA_001418035_00689"/>
<dbReference type="InterPro" id="IPR000182">
    <property type="entry name" value="GNAT_dom"/>
</dbReference>
<dbReference type="SUPFAM" id="SSF55729">
    <property type="entry name" value="Acyl-CoA N-acyltransferases (Nat)"/>
    <property type="match status" value="1"/>
</dbReference>
<dbReference type="PANTHER" id="PTHR43233">
    <property type="entry name" value="FAMILY N-ACETYLTRANSFERASE, PUTATIVE (AFU_ORTHOLOGUE AFUA_6G03350)-RELATED"/>
    <property type="match status" value="1"/>
</dbReference>
<accession>A0A0K6GU53</accession>
<evidence type="ECO:0000313" key="3">
    <source>
        <dbReference type="Proteomes" id="UP000243535"/>
    </source>
</evidence>
<dbReference type="AlphaFoldDB" id="A0A0K6GU53"/>
<dbReference type="Gene3D" id="3.40.630.30">
    <property type="match status" value="1"/>
</dbReference>
<dbReference type="RefSeq" id="WP_055433391.1">
    <property type="nucleotide sequence ID" value="NZ_CYHA01000001.1"/>
</dbReference>
<evidence type="ECO:0000313" key="2">
    <source>
        <dbReference type="EMBL" id="CUA82042.1"/>
    </source>
</evidence>
<reference evidence="3" key="1">
    <citation type="submission" date="2015-08" db="EMBL/GenBank/DDBJ databases">
        <authorList>
            <person name="Varghese N."/>
        </authorList>
    </citation>
    <scope>NUCLEOTIDE SEQUENCE [LARGE SCALE GENOMIC DNA]</scope>
    <source>
        <strain evidence="3">DSM 17901</strain>
    </source>
</reference>
<proteinExistence type="predicted"/>
<gene>
    <name evidence="2" type="ORF">Ga0061063_0892</name>
</gene>